<keyword evidence="12" id="KW-1185">Reference proteome</keyword>
<keyword evidence="11" id="KW-0966">Cell projection</keyword>
<dbReference type="PANTHER" id="PTHR30034">
    <property type="entry name" value="FLAGELLAR MOTOR SWITCH PROTEIN FLIM"/>
    <property type="match status" value="1"/>
</dbReference>
<evidence type="ECO:0000256" key="2">
    <source>
        <dbReference type="ARBA" id="ARBA00004202"/>
    </source>
</evidence>
<evidence type="ECO:0000256" key="1">
    <source>
        <dbReference type="ARBA" id="ARBA00004117"/>
    </source>
</evidence>
<evidence type="ECO:0000256" key="3">
    <source>
        <dbReference type="ARBA" id="ARBA00011049"/>
    </source>
</evidence>
<keyword evidence="9" id="KW-0975">Bacterial flagellum</keyword>
<comment type="subcellular location">
    <subcellularLocation>
        <location evidence="1">Bacterial flagellum basal body</location>
    </subcellularLocation>
    <subcellularLocation>
        <location evidence="2">Cell membrane</location>
        <topology evidence="2">Peripheral membrane protein</topology>
    </subcellularLocation>
</comment>
<keyword evidence="11" id="KW-0969">Cilium</keyword>
<dbReference type="PANTHER" id="PTHR30034:SF6">
    <property type="entry name" value="YOP PROTEINS TRANSLOCATION PROTEIN Q"/>
    <property type="match status" value="1"/>
</dbReference>
<evidence type="ECO:0000256" key="5">
    <source>
        <dbReference type="ARBA" id="ARBA00022475"/>
    </source>
</evidence>
<dbReference type="Pfam" id="PF01052">
    <property type="entry name" value="FliMN_C"/>
    <property type="match status" value="1"/>
</dbReference>
<dbReference type="InterPro" id="IPR036429">
    <property type="entry name" value="SpoA-like_sf"/>
</dbReference>
<dbReference type="GO" id="GO:0050918">
    <property type="term" value="P:positive chemotaxis"/>
    <property type="evidence" value="ECO:0007669"/>
    <property type="project" value="TreeGrafter"/>
</dbReference>
<dbReference type="RefSeq" id="WP_154545212.1">
    <property type="nucleotide sequence ID" value="NZ_JAQYQY010000009.1"/>
</dbReference>
<evidence type="ECO:0000256" key="4">
    <source>
        <dbReference type="ARBA" id="ARBA00021898"/>
    </source>
</evidence>
<reference evidence="11 12" key="1">
    <citation type="submission" date="2019-08" db="EMBL/GenBank/DDBJ databases">
        <title>In-depth cultivation of the pig gut microbiome towards novel bacterial diversity and tailored functional studies.</title>
        <authorList>
            <person name="Wylensek D."/>
            <person name="Hitch T.C.A."/>
            <person name="Clavel T."/>
        </authorList>
    </citation>
    <scope>NUCLEOTIDE SEQUENCE [LARGE SCALE GENOMIC DNA]</scope>
    <source>
        <strain evidence="11 12">RF-GAM-744-WT-7</strain>
    </source>
</reference>
<organism evidence="11 12">
    <name type="scientific">Mobiluncus porci</name>
    <dbReference type="NCBI Taxonomy" id="2652278"/>
    <lineage>
        <taxon>Bacteria</taxon>
        <taxon>Bacillati</taxon>
        <taxon>Actinomycetota</taxon>
        <taxon>Actinomycetes</taxon>
        <taxon>Actinomycetales</taxon>
        <taxon>Actinomycetaceae</taxon>
        <taxon>Mobiluncus</taxon>
    </lineage>
</organism>
<evidence type="ECO:0000256" key="6">
    <source>
        <dbReference type="ARBA" id="ARBA00022500"/>
    </source>
</evidence>
<dbReference type="AlphaFoldDB" id="A0A7K0K4M0"/>
<keyword evidence="6" id="KW-0145">Chemotaxis</keyword>
<evidence type="ECO:0000313" key="11">
    <source>
        <dbReference type="EMBL" id="MST50010.1"/>
    </source>
</evidence>
<dbReference type="Pfam" id="PF02154">
    <property type="entry name" value="FliM"/>
    <property type="match status" value="1"/>
</dbReference>
<dbReference type="Gene3D" id="3.40.1550.10">
    <property type="entry name" value="CheC-like"/>
    <property type="match status" value="1"/>
</dbReference>
<dbReference type="InterPro" id="IPR028976">
    <property type="entry name" value="CheC-like_sf"/>
</dbReference>
<dbReference type="CDD" id="cd17908">
    <property type="entry name" value="FliM"/>
    <property type="match status" value="1"/>
</dbReference>
<dbReference type="Gene3D" id="2.30.330.10">
    <property type="entry name" value="SpoA-like"/>
    <property type="match status" value="1"/>
</dbReference>
<dbReference type="GO" id="GO:0071978">
    <property type="term" value="P:bacterial-type flagellum-dependent swarming motility"/>
    <property type="evidence" value="ECO:0007669"/>
    <property type="project" value="TreeGrafter"/>
</dbReference>
<protein>
    <recommendedName>
        <fullName evidence="4">Flagellar motor switch protein FliM</fullName>
    </recommendedName>
</protein>
<dbReference type="InterPro" id="IPR001543">
    <property type="entry name" value="FliN-like_C"/>
</dbReference>
<dbReference type="SUPFAM" id="SSF103039">
    <property type="entry name" value="CheC-like"/>
    <property type="match status" value="1"/>
</dbReference>
<feature type="domain" description="Flagellar motor switch protein FliN-like C-terminal" evidence="10">
    <location>
        <begin position="232"/>
        <end position="300"/>
    </location>
</feature>
<dbReference type="Proteomes" id="UP000442535">
    <property type="component" value="Unassembled WGS sequence"/>
</dbReference>
<evidence type="ECO:0000256" key="7">
    <source>
        <dbReference type="ARBA" id="ARBA00022779"/>
    </source>
</evidence>
<evidence type="ECO:0000256" key="9">
    <source>
        <dbReference type="ARBA" id="ARBA00023143"/>
    </source>
</evidence>
<dbReference type="SUPFAM" id="SSF101801">
    <property type="entry name" value="Surface presentation of antigens (SPOA)"/>
    <property type="match status" value="1"/>
</dbReference>
<keyword evidence="11" id="KW-0282">Flagellum</keyword>
<proteinExistence type="inferred from homology"/>
<gene>
    <name evidence="11" type="ORF">FYJ63_07145</name>
</gene>
<dbReference type="GO" id="GO:0009425">
    <property type="term" value="C:bacterial-type flagellum basal body"/>
    <property type="evidence" value="ECO:0007669"/>
    <property type="project" value="UniProtKB-SubCell"/>
</dbReference>
<comment type="caution">
    <text evidence="11">The sequence shown here is derived from an EMBL/GenBank/DDBJ whole genome shotgun (WGS) entry which is preliminary data.</text>
</comment>
<keyword evidence="8" id="KW-0472">Membrane</keyword>
<evidence type="ECO:0000256" key="8">
    <source>
        <dbReference type="ARBA" id="ARBA00023136"/>
    </source>
</evidence>
<keyword evidence="7" id="KW-0283">Flagellar rotation</keyword>
<accession>A0A7K0K4M0</accession>
<dbReference type="GO" id="GO:0003774">
    <property type="term" value="F:cytoskeletal motor activity"/>
    <property type="evidence" value="ECO:0007669"/>
    <property type="project" value="InterPro"/>
</dbReference>
<comment type="similarity">
    <text evidence="3">Belongs to the FliM family.</text>
</comment>
<evidence type="ECO:0000259" key="10">
    <source>
        <dbReference type="Pfam" id="PF01052"/>
    </source>
</evidence>
<sequence length="306" mass="33839">MAKQSKADRAAEARVYDFSKPTKLPREYARIMEMAISAFTRHWVNQLIGRLHVVMSGEAGDLSMRSYDDYIAKLPETTCMVIMDFQGGRNRGILQFPRQTALAWVDHLLGGQGDVESAPDRELTEVEVSILSDFLKRVMSDLDFAFSGMLPLETKLHAIEYSPQFVQALDGSTPVLFAPITLTVGEHVDDCTIMMPVAMITDAIHQGDTTDSRSEEQKREAVALRQRIVDVVEEVPIEVAVRFSRRKVNPRELNGLAVGDTLPLIHPTSRPLDLMVDDLVLAEAAAGTSGSRLAAMVVSVNKGDKK</sequence>
<keyword evidence="5" id="KW-1003">Cell membrane</keyword>
<evidence type="ECO:0000313" key="12">
    <source>
        <dbReference type="Proteomes" id="UP000442535"/>
    </source>
</evidence>
<dbReference type="InterPro" id="IPR001689">
    <property type="entry name" value="Flag_FliM"/>
</dbReference>
<name>A0A7K0K4M0_9ACTO</name>
<dbReference type="GO" id="GO:0005886">
    <property type="term" value="C:plasma membrane"/>
    <property type="evidence" value="ECO:0007669"/>
    <property type="project" value="UniProtKB-SubCell"/>
</dbReference>
<dbReference type="EMBL" id="VUMY01000011">
    <property type="protein sequence ID" value="MST50010.1"/>
    <property type="molecule type" value="Genomic_DNA"/>
</dbReference>